<name>A0A8K0TF39_9PEZI</name>
<accession>A0A8K0TF39</accession>
<evidence type="ECO:0000256" key="7">
    <source>
        <dbReference type="ARBA" id="ARBA00023157"/>
    </source>
</evidence>
<dbReference type="SUPFAM" id="SSF53474">
    <property type="entry name" value="alpha/beta-Hydrolases"/>
    <property type="match status" value="1"/>
</dbReference>
<evidence type="ECO:0000256" key="6">
    <source>
        <dbReference type="ARBA" id="ARBA00022837"/>
    </source>
</evidence>
<sequence>MVPSLFNGSVPASACTAASIPYPSLFGAEILSLEATYIANVSQSIPIGVYSNQGAVDVVNANYCNVTISYTHPGQDDHVNVQVWLPIDTWNGRLQAIGGAGFQAGLHRAGLMGMLAAVGEGYATVGTDAGLGSATSPDPWALVSEGNVNLFLLQNLGSTSLNDASIIAKSITNSFYGEPAKYSYFNGCSQGGRQGLMLAQRYPEAYDGIAASAPAIYWNQLFTSMFWPSLLIDSLGEVPPPCEIDAITNAALEACDGLDGVVDGVVSDPDNCIFDAASLVGTVINCTTFGTERVISSAATQIVQSTWDGARRVDNSSLWYGPYKGGLLTGSITDPAIVSTTCSSNVTCTRGNMELVEGWMKFFGLKSANASLTNLSHAEFDHVTKSLVQQFESVIGTHDPDLSAFKARGGKLLGFHGTTDTVIPARGTLQYYESVAALDPNIHNFYRVFLAPGVNHCFGGNGAYPDTTFEALRNWVEHDTAPESLTATIIGTAEIIKRDLCPYPKKQTFNCARNSTVADCFTCTGTFEMGHVPSEVVSADLWGQLESCRS</sequence>
<comment type="similarity">
    <text evidence="1 8">Belongs to the tannase family.</text>
</comment>
<protein>
    <recommendedName>
        <fullName evidence="8">Carboxylic ester hydrolase</fullName>
        <ecNumber evidence="8">3.1.1.-</ecNumber>
    </recommendedName>
</protein>
<dbReference type="AlphaFoldDB" id="A0A8K0TF39"/>
<dbReference type="Gene3D" id="3.40.50.1820">
    <property type="entry name" value="alpha/beta hydrolase"/>
    <property type="match status" value="1"/>
</dbReference>
<dbReference type="PANTHER" id="PTHR33938:SF13">
    <property type="entry name" value="CARBOXYLIC ESTER HYDROLASE"/>
    <property type="match status" value="1"/>
</dbReference>
<keyword evidence="7" id="KW-1015">Disulfide bond</keyword>
<dbReference type="InterPro" id="IPR011118">
    <property type="entry name" value="Tannase/feruloyl_esterase"/>
</dbReference>
<proteinExistence type="inferred from homology"/>
<dbReference type="GO" id="GO:0046872">
    <property type="term" value="F:metal ion binding"/>
    <property type="evidence" value="ECO:0007669"/>
    <property type="project" value="UniProtKB-KW"/>
</dbReference>
<dbReference type="Pfam" id="PF07519">
    <property type="entry name" value="Tannase"/>
    <property type="match status" value="1"/>
</dbReference>
<gene>
    <name evidence="9" type="ORF">B0T11DRAFT_256292</name>
</gene>
<keyword evidence="2" id="KW-0719">Serine esterase</keyword>
<evidence type="ECO:0000256" key="1">
    <source>
        <dbReference type="ARBA" id="ARBA00006249"/>
    </source>
</evidence>
<dbReference type="Proteomes" id="UP000813385">
    <property type="component" value="Unassembled WGS sequence"/>
</dbReference>
<dbReference type="EMBL" id="JAGPXD010000003">
    <property type="protein sequence ID" value="KAH7362793.1"/>
    <property type="molecule type" value="Genomic_DNA"/>
</dbReference>
<evidence type="ECO:0000256" key="2">
    <source>
        <dbReference type="ARBA" id="ARBA00022487"/>
    </source>
</evidence>
<evidence type="ECO:0000256" key="3">
    <source>
        <dbReference type="ARBA" id="ARBA00022723"/>
    </source>
</evidence>
<keyword evidence="4" id="KW-0732">Signal</keyword>
<evidence type="ECO:0000256" key="8">
    <source>
        <dbReference type="RuleBase" id="RU361238"/>
    </source>
</evidence>
<dbReference type="EC" id="3.1.1.-" evidence="8"/>
<evidence type="ECO:0000256" key="4">
    <source>
        <dbReference type="ARBA" id="ARBA00022729"/>
    </source>
</evidence>
<organism evidence="9 10">
    <name type="scientific">Plectosphaerella cucumerina</name>
    <dbReference type="NCBI Taxonomy" id="40658"/>
    <lineage>
        <taxon>Eukaryota</taxon>
        <taxon>Fungi</taxon>
        <taxon>Dikarya</taxon>
        <taxon>Ascomycota</taxon>
        <taxon>Pezizomycotina</taxon>
        <taxon>Sordariomycetes</taxon>
        <taxon>Hypocreomycetidae</taxon>
        <taxon>Glomerellales</taxon>
        <taxon>Plectosphaerellaceae</taxon>
        <taxon>Plectosphaerella</taxon>
    </lineage>
</organism>
<dbReference type="GO" id="GO:0030600">
    <property type="term" value="F:feruloyl esterase activity"/>
    <property type="evidence" value="ECO:0007669"/>
    <property type="project" value="UniProtKB-ARBA"/>
</dbReference>
<keyword evidence="6" id="KW-0106">Calcium</keyword>
<keyword evidence="3" id="KW-0479">Metal-binding</keyword>
<dbReference type="OrthoDB" id="3039123at2759"/>
<comment type="caution">
    <text evidence="9">The sequence shown here is derived from an EMBL/GenBank/DDBJ whole genome shotgun (WGS) entry which is preliminary data.</text>
</comment>
<keyword evidence="5 8" id="KW-0378">Hydrolase</keyword>
<keyword evidence="10" id="KW-1185">Reference proteome</keyword>
<dbReference type="InterPro" id="IPR029058">
    <property type="entry name" value="AB_hydrolase_fold"/>
</dbReference>
<evidence type="ECO:0000313" key="10">
    <source>
        <dbReference type="Proteomes" id="UP000813385"/>
    </source>
</evidence>
<reference evidence="9" key="1">
    <citation type="journal article" date="2021" name="Nat. Commun.">
        <title>Genetic determinants of endophytism in the Arabidopsis root mycobiome.</title>
        <authorList>
            <person name="Mesny F."/>
            <person name="Miyauchi S."/>
            <person name="Thiergart T."/>
            <person name="Pickel B."/>
            <person name="Atanasova L."/>
            <person name="Karlsson M."/>
            <person name="Huettel B."/>
            <person name="Barry K.W."/>
            <person name="Haridas S."/>
            <person name="Chen C."/>
            <person name="Bauer D."/>
            <person name="Andreopoulos W."/>
            <person name="Pangilinan J."/>
            <person name="LaButti K."/>
            <person name="Riley R."/>
            <person name="Lipzen A."/>
            <person name="Clum A."/>
            <person name="Drula E."/>
            <person name="Henrissat B."/>
            <person name="Kohler A."/>
            <person name="Grigoriev I.V."/>
            <person name="Martin F.M."/>
            <person name="Hacquard S."/>
        </authorList>
    </citation>
    <scope>NUCLEOTIDE SEQUENCE</scope>
    <source>
        <strain evidence="9">MPI-CAGE-AT-0016</strain>
    </source>
</reference>
<dbReference type="PANTHER" id="PTHR33938">
    <property type="entry name" value="FERULOYL ESTERASE B-RELATED"/>
    <property type="match status" value="1"/>
</dbReference>
<evidence type="ECO:0000256" key="5">
    <source>
        <dbReference type="ARBA" id="ARBA00022801"/>
    </source>
</evidence>
<evidence type="ECO:0000313" key="9">
    <source>
        <dbReference type="EMBL" id="KAH7362793.1"/>
    </source>
</evidence>